<sequence length="86" mass="9795">MFIKTKSDSSVDGSYSVPLLFETLPETNQKGSQWTDCEVKDAINLVYQNLHKLDSYLAVLETDSTLDSLYMRCSWSFSLFYLAPTP</sequence>
<name>A0AAD7LXM2_QUISA</name>
<dbReference type="EMBL" id="JARAOO010000006">
    <property type="protein sequence ID" value="KAJ7964945.1"/>
    <property type="molecule type" value="Genomic_DNA"/>
</dbReference>
<proteinExistence type="predicted"/>
<evidence type="ECO:0000313" key="2">
    <source>
        <dbReference type="Proteomes" id="UP001163823"/>
    </source>
</evidence>
<comment type="caution">
    <text evidence="1">The sequence shown here is derived from an EMBL/GenBank/DDBJ whole genome shotgun (WGS) entry which is preliminary data.</text>
</comment>
<evidence type="ECO:0000313" key="1">
    <source>
        <dbReference type="EMBL" id="KAJ7964945.1"/>
    </source>
</evidence>
<accession>A0AAD7LXM2</accession>
<dbReference type="AlphaFoldDB" id="A0AAD7LXM2"/>
<dbReference type="Proteomes" id="UP001163823">
    <property type="component" value="Chromosome 6"/>
</dbReference>
<dbReference type="KEGG" id="qsa:O6P43_014674"/>
<keyword evidence="2" id="KW-1185">Reference proteome</keyword>
<protein>
    <submittedName>
        <fullName evidence="1">Nuclear control of ATPase protein 2</fullName>
    </submittedName>
</protein>
<reference evidence="1" key="1">
    <citation type="journal article" date="2023" name="Science">
        <title>Elucidation of the pathway for biosynthesis of saponin adjuvants from the soapbark tree.</title>
        <authorList>
            <person name="Reed J."/>
            <person name="Orme A."/>
            <person name="El-Demerdash A."/>
            <person name="Owen C."/>
            <person name="Martin L.B.B."/>
            <person name="Misra R.C."/>
            <person name="Kikuchi S."/>
            <person name="Rejzek M."/>
            <person name="Martin A.C."/>
            <person name="Harkess A."/>
            <person name="Leebens-Mack J."/>
            <person name="Louveau T."/>
            <person name="Stephenson M.J."/>
            <person name="Osbourn A."/>
        </authorList>
    </citation>
    <scope>NUCLEOTIDE SEQUENCE</scope>
    <source>
        <strain evidence="1">S10</strain>
    </source>
</reference>
<gene>
    <name evidence="1" type="ORF">O6P43_014674</name>
</gene>
<organism evidence="1 2">
    <name type="scientific">Quillaja saponaria</name>
    <name type="common">Soap bark tree</name>
    <dbReference type="NCBI Taxonomy" id="32244"/>
    <lineage>
        <taxon>Eukaryota</taxon>
        <taxon>Viridiplantae</taxon>
        <taxon>Streptophyta</taxon>
        <taxon>Embryophyta</taxon>
        <taxon>Tracheophyta</taxon>
        <taxon>Spermatophyta</taxon>
        <taxon>Magnoliopsida</taxon>
        <taxon>eudicotyledons</taxon>
        <taxon>Gunneridae</taxon>
        <taxon>Pentapetalae</taxon>
        <taxon>rosids</taxon>
        <taxon>fabids</taxon>
        <taxon>Fabales</taxon>
        <taxon>Quillajaceae</taxon>
        <taxon>Quillaja</taxon>
    </lineage>
</organism>